<evidence type="ECO:0000256" key="2">
    <source>
        <dbReference type="ARBA" id="ARBA00005038"/>
    </source>
</evidence>
<comment type="similarity">
    <text evidence="3 9">Belongs to the trans-sulfuration enzymes family.</text>
</comment>
<dbReference type="InterPro" id="IPR000277">
    <property type="entry name" value="Cys/Met-Metab_PyrdxlP-dep_enz"/>
</dbReference>
<evidence type="ECO:0000256" key="8">
    <source>
        <dbReference type="PIRSR" id="PIRSR001434-2"/>
    </source>
</evidence>
<dbReference type="GeneID" id="5895804"/>
<keyword evidence="11" id="KW-1185">Reference proteome</keyword>
<sequence>MSGFMKSFEGFATDAVHAGQEPENFKHWPCVPPISLATTFKQPTPGVTQGYEYSRGGNPTRAALETAFASICGGKKAFVWASGLAGTQAVLQLLKAGDHVLACDDLYGGTNRMLRRIAAPLGLEFDFYPTSDPEAFAAQIKPNTKLVWIESPTNPLLQVTDIRAVAKLVKAKGCTLVVDNTFMSAYFQRPLELGADIEFASVTKYYNGHSDVVMGLTVTKDEALAERLQFIQFAAGAVPSPFDCYLVNRGLKTLHLRMEAHAKNAMAVARYLEAHPKVTQVMYPGLPSHPNHEVAKSQATGFSGMVAFRIRGDLKASETFLKTVKVFTLAESLGAVESLAELPAIMTHASVPAEQRAELGISDSLIRLSVVQRSVMQCCALFLIARLVADVYMCGSSSRFRFDAA</sequence>
<proteinExistence type="inferred from homology"/>
<evidence type="ECO:0000256" key="1">
    <source>
        <dbReference type="ARBA" id="ARBA00001933"/>
    </source>
</evidence>
<comment type="cofactor">
    <cofactor evidence="1 9">
        <name>pyridoxal 5'-phosphate</name>
        <dbReference type="ChEBI" id="CHEBI:597326"/>
    </cofactor>
</comment>
<dbReference type="CDD" id="cd00614">
    <property type="entry name" value="CGS_like"/>
    <property type="match status" value="1"/>
</dbReference>
<dbReference type="OMA" id="YKQDGVG"/>
<keyword evidence="6" id="KW-0198">Cysteine biosynthesis</keyword>
<dbReference type="InterPro" id="IPR015422">
    <property type="entry name" value="PyrdxlP-dep_Trfase_small"/>
</dbReference>
<dbReference type="Proteomes" id="UP000001357">
    <property type="component" value="Unassembled WGS sequence"/>
</dbReference>
<comment type="pathway">
    <text evidence="2">Amino-acid biosynthesis; L-cysteine biosynthesis; L-cysteine from L-homocysteine and L-serine: step 2/2.</text>
</comment>
<dbReference type="PANTHER" id="PTHR11808:SF15">
    <property type="entry name" value="CYSTATHIONINE GAMMA-LYASE"/>
    <property type="match status" value="1"/>
</dbReference>
<evidence type="ECO:0000256" key="4">
    <source>
        <dbReference type="ARBA" id="ARBA00012085"/>
    </source>
</evidence>
<dbReference type="EC" id="4.4.1.1" evidence="4"/>
<evidence type="ECO:0000313" key="10">
    <source>
        <dbReference type="EMBL" id="EDQ84622.1"/>
    </source>
</evidence>
<evidence type="ECO:0000256" key="5">
    <source>
        <dbReference type="ARBA" id="ARBA00022898"/>
    </source>
</evidence>
<dbReference type="STRING" id="81824.A9VCT5"/>
<dbReference type="InParanoid" id="A9VCT5"/>
<dbReference type="FunFam" id="3.90.1150.10:FF:000008">
    <property type="entry name" value="Cystathionine gamma-synthase"/>
    <property type="match status" value="1"/>
</dbReference>
<keyword evidence="6" id="KW-0028">Amino-acid biosynthesis</keyword>
<dbReference type="GO" id="GO:0004123">
    <property type="term" value="F:cystathionine gamma-lyase activity"/>
    <property type="evidence" value="ECO:0000318"/>
    <property type="project" value="GO_Central"/>
</dbReference>
<dbReference type="Pfam" id="PF01053">
    <property type="entry name" value="Cys_Met_Meta_PP"/>
    <property type="match status" value="1"/>
</dbReference>
<dbReference type="Gene3D" id="3.40.640.10">
    <property type="entry name" value="Type I PLP-dependent aspartate aminotransferase-like (Major domain)"/>
    <property type="match status" value="1"/>
</dbReference>
<name>A9VCT5_MONBE</name>
<dbReference type="FunFam" id="3.40.640.10:FF:000009">
    <property type="entry name" value="Cystathionine gamma-synthase homolog"/>
    <property type="match status" value="1"/>
</dbReference>
<dbReference type="PIRSF" id="PIRSF001434">
    <property type="entry name" value="CGS"/>
    <property type="match status" value="1"/>
</dbReference>
<keyword evidence="5 8" id="KW-0663">Pyridoxal phosphate</keyword>
<evidence type="ECO:0000256" key="9">
    <source>
        <dbReference type="RuleBase" id="RU362118"/>
    </source>
</evidence>
<evidence type="ECO:0000256" key="3">
    <source>
        <dbReference type="ARBA" id="ARBA00009077"/>
    </source>
</evidence>
<dbReference type="GO" id="GO:0030170">
    <property type="term" value="F:pyridoxal phosphate binding"/>
    <property type="evidence" value="ECO:0000318"/>
    <property type="project" value="GO_Central"/>
</dbReference>
<dbReference type="KEGG" id="mbr:MONBRDRAFT_12618"/>
<dbReference type="GO" id="GO:0005737">
    <property type="term" value="C:cytoplasm"/>
    <property type="evidence" value="ECO:0000318"/>
    <property type="project" value="GO_Central"/>
</dbReference>
<dbReference type="PANTHER" id="PTHR11808">
    <property type="entry name" value="TRANS-SULFURATION ENZYME FAMILY MEMBER"/>
    <property type="match status" value="1"/>
</dbReference>
<reference evidence="10 11" key="1">
    <citation type="journal article" date="2008" name="Nature">
        <title>The genome of the choanoflagellate Monosiga brevicollis and the origin of metazoans.</title>
        <authorList>
            <consortium name="JGI Sequencing"/>
            <person name="King N."/>
            <person name="Westbrook M.J."/>
            <person name="Young S.L."/>
            <person name="Kuo A."/>
            <person name="Abedin M."/>
            <person name="Chapman J."/>
            <person name="Fairclough S."/>
            <person name="Hellsten U."/>
            <person name="Isogai Y."/>
            <person name="Letunic I."/>
            <person name="Marr M."/>
            <person name="Pincus D."/>
            <person name="Putnam N."/>
            <person name="Rokas A."/>
            <person name="Wright K.J."/>
            <person name="Zuzow R."/>
            <person name="Dirks W."/>
            <person name="Good M."/>
            <person name="Goodstein D."/>
            <person name="Lemons D."/>
            <person name="Li W."/>
            <person name="Lyons J.B."/>
            <person name="Morris A."/>
            <person name="Nichols S."/>
            <person name="Richter D.J."/>
            <person name="Salamov A."/>
            <person name="Bork P."/>
            <person name="Lim W.A."/>
            <person name="Manning G."/>
            <person name="Miller W.T."/>
            <person name="McGinnis W."/>
            <person name="Shapiro H."/>
            <person name="Tjian R."/>
            <person name="Grigoriev I.V."/>
            <person name="Rokhsar D."/>
        </authorList>
    </citation>
    <scope>NUCLEOTIDE SEQUENCE [LARGE SCALE GENOMIC DNA]</scope>
    <source>
        <strain evidence="11">MX1 / ATCC 50154</strain>
    </source>
</reference>
<protein>
    <recommendedName>
        <fullName evidence="4">cystathionine gamma-lyase</fullName>
        <ecNumber evidence="4">4.4.1.1</ecNumber>
    </recommendedName>
    <alternativeName>
        <fullName evidence="7">Gamma-cystathionase</fullName>
    </alternativeName>
</protein>
<dbReference type="GO" id="GO:0019346">
    <property type="term" value="P:transsulfuration"/>
    <property type="evidence" value="ECO:0000318"/>
    <property type="project" value="GO_Central"/>
</dbReference>
<dbReference type="RefSeq" id="XP_001750526.1">
    <property type="nucleotide sequence ID" value="XM_001750474.1"/>
</dbReference>
<dbReference type="EMBL" id="CH991583">
    <property type="protein sequence ID" value="EDQ84622.1"/>
    <property type="molecule type" value="Genomic_DNA"/>
</dbReference>
<organism evidence="10 11">
    <name type="scientific">Monosiga brevicollis</name>
    <name type="common">Choanoflagellate</name>
    <dbReference type="NCBI Taxonomy" id="81824"/>
    <lineage>
        <taxon>Eukaryota</taxon>
        <taxon>Choanoflagellata</taxon>
        <taxon>Craspedida</taxon>
        <taxon>Salpingoecidae</taxon>
        <taxon>Monosiga</taxon>
    </lineage>
</organism>
<dbReference type="SUPFAM" id="SSF53383">
    <property type="entry name" value="PLP-dependent transferases"/>
    <property type="match status" value="1"/>
</dbReference>
<evidence type="ECO:0000256" key="7">
    <source>
        <dbReference type="ARBA" id="ARBA00029853"/>
    </source>
</evidence>
<gene>
    <name evidence="10" type="ORF">MONBRDRAFT_12618</name>
</gene>
<dbReference type="eggNOG" id="KOG0053">
    <property type="taxonomic scope" value="Eukaryota"/>
</dbReference>
<feature type="modified residue" description="N6-(pyridoxal phosphate)lysine" evidence="8">
    <location>
        <position position="204"/>
    </location>
</feature>
<evidence type="ECO:0000256" key="6">
    <source>
        <dbReference type="ARBA" id="ARBA00023192"/>
    </source>
</evidence>
<evidence type="ECO:0000313" key="11">
    <source>
        <dbReference type="Proteomes" id="UP000001357"/>
    </source>
</evidence>
<dbReference type="GO" id="GO:0019343">
    <property type="term" value="P:cysteine biosynthetic process via cystathionine"/>
    <property type="evidence" value="ECO:0000318"/>
    <property type="project" value="GO_Central"/>
</dbReference>
<dbReference type="InterPro" id="IPR015424">
    <property type="entry name" value="PyrdxlP-dep_Trfase"/>
</dbReference>
<dbReference type="InterPro" id="IPR015421">
    <property type="entry name" value="PyrdxlP-dep_Trfase_major"/>
</dbReference>
<dbReference type="AlphaFoldDB" id="A9VCT5"/>
<accession>A9VCT5</accession>
<dbReference type="FunCoup" id="A9VCT5">
    <property type="interactions" value="531"/>
</dbReference>
<dbReference type="Gene3D" id="3.90.1150.10">
    <property type="entry name" value="Aspartate Aminotransferase, domain 1"/>
    <property type="match status" value="1"/>
</dbReference>